<sequence length="341" mass="33718">MKATPVKRRIPLTLAAAAVLALSACSGSGAPSADPSASPTAGARTAGASCIDTQSGDASKSVKVSGDFGSAPEVTVDGPLKVDTTERTVVTQGDGAEVGAGSTANIALAGYNGTTGAALPQLAYNGDAPLPANLDDSALVPGVVRAVECTKVGSRIVAVVPAADGFAAEQASQLGLGADDPIVIVVDVLSQVPTRADGADQPAPEGFPTVVLGDDGAPTITIPDAAPPTETKIANLKVGTGETVTDGANVTVQYTGINWTTKKVFDSSWDKGGKPVSFQTSGVIPGFTKALVGQKVGSQVIAIIPPADGYGDKGQGDDIGGTDTIVFVVDILGTQAAPAGQ</sequence>
<evidence type="ECO:0000256" key="4">
    <source>
        <dbReference type="ARBA" id="ARBA00023110"/>
    </source>
</evidence>
<proteinExistence type="inferred from homology"/>
<dbReference type="InterPro" id="IPR001179">
    <property type="entry name" value="PPIase_FKBP_dom"/>
</dbReference>
<dbReference type="PROSITE" id="PS50059">
    <property type="entry name" value="FKBP_PPIASE"/>
    <property type="match status" value="1"/>
</dbReference>
<keyword evidence="4 6" id="KW-0697">Rotamase</keyword>
<protein>
    <recommendedName>
        <fullName evidence="3 6">peptidylprolyl isomerase</fullName>
        <ecNumber evidence="3 6">5.2.1.8</ecNumber>
    </recommendedName>
</protein>
<dbReference type="EC" id="5.2.1.8" evidence="3 6"/>
<keyword evidence="8" id="KW-0732">Signal</keyword>
<dbReference type="EMBL" id="LQXA01000013">
    <property type="protein sequence ID" value="KZC96167.1"/>
    <property type="molecule type" value="Genomic_DNA"/>
</dbReference>
<dbReference type="Pfam" id="PF00254">
    <property type="entry name" value="FKBP_C"/>
    <property type="match status" value="1"/>
</dbReference>
<evidence type="ECO:0000256" key="8">
    <source>
        <dbReference type="SAM" id="SignalP"/>
    </source>
</evidence>
<gene>
    <name evidence="10" type="ORF">AWH51_05145</name>
</gene>
<evidence type="ECO:0000313" key="11">
    <source>
        <dbReference type="Proteomes" id="UP000076218"/>
    </source>
</evidence>
<evidence type="ECO:0000256" key="5">
    <source>
        <dbReference type="ARBA" id="ARBA00023235"/>
    </source>
</evidence>
<evidence type="ECO:0000256" key="7">
    <source>
        <dbReference type="SAM" id="MobiDB-lite"/>
    </source>
</evidence>
<feature type="chain" id="PRO_5039474827" description="peptidylprolyl isomerase" evidence="8">
    <location>
        <begin position="30"/>
        <end position="341"/>
    </location>
</feature>
<feature type="compositionally biased region" description="Low complexity" evidence="7">
    <location>
        <begin position="28"/>
        <end position="43"/>
    </location>
</feature>
<dbReference type="Gene3D" id="3.10.50.40">
    <property type="match status" value="2"/>
</dbReference>
<dbReference type="PROSITE" id="PS51257">
    <property type="entry name" value="PROKAR_LIPOPROTEIN"/>
    <property type="match status" value="1"/>
</dbReference>
<dbReference type="PANTHER" id="PTHR43811:SF19">
    <property type="entry name" value="39 KDA FK506-BINDING NUCLEAR PROTEIN"/>
    <property type="match status" value="1"/>
</dbReference>
<feature type="region of interest" description="Disordered" evidence="7">
    <location>
        <begin position="52"/>
        <end position="77"/>
    </location>
</feature>
<evidence type="ECO:0000256" key="3">
    <source>
        <dbReference type="ARBA" id="ARBA00013194"/>
    </source>
</evidence>
<feature type="signal peptide" evidence="8">
    <location>
        <begin position="1"/>
        <end position="29"/>
    </location>
</feature>
<reference evidence="10 11" key="1">
    <citation type="submission" date="2016-01" db="EMBL/GenBank/DDBJ databases">
        <title>Draft genome sequence of Clavibacter michiganensis subsp. tessellarius DOAB 609.</title>
        <authorList>
            <person name="Tambong J.T."/>
        </authorList>
    </citation>
    <scope>NUCLEOTIDE SEQUENCE [LARGE SCALE GENOMIC DNA]</scope>
    <source>
        <strain evidence="10 11">DOAB 609</strain>
    </source>
</reference>
<dbReference type="STRING" id="31965.AWH51_05145"/>
<dbReference type="InterPro" id="IPR046357">
    <property type="entry name" value="PPIase_dom_sf"/>
</dbReference>
<comment type="caution">
    <text evidence="10">The sequence shown here is derived from an EMBL/GenBank/DDBJ whole genome shotgun (WGS) entry which is preliminary data.</text>
</comment>
<dbReference type="PANTHER" id="PTHR43811">
    <property type="entry name" value="FKBP-TYPE PEPTIDYL-PROLYL CIS-TRANS ISOMERASE FKPA"/>
    <property type="match status" value="1"/>
</dbReference>
<dbReference type="SUPFAM" id="SSF54534">
    <property type="entry name" value="FKBP-like"/>
    <property type="match status" value="2"/>
</dbReference>
<evidence type="ECO:0000256" key="2">
    <source>
        <dbReference type="ARBA" id="ARBA00006577"/>
    </source>
</evidence>
<organism evidence="10 11">
    <name type="scientific">Clavibacter tessellarius</name>
    <dbReference type="NCBI Taxonomy" id="31965"/>
    <lineage>
        <taxon>Bacteria</taxon>
        <taxon>Bacillati</taxon>
        <taxon>Actinomycetota</taxon>
        <taxon>Actinomycetes</taxon>
        <taxon>Micrococcales</taxon>
        <taxon>Microbacteriaceae</taxon>
        <taxon>Clavibacter</taxon>
    </lineage>
</organism>
<comment type="catalytic activity">
    <reaction evidence="1 6">
        <text>[protein]-peptidylproline (omega=180) = [protein]-peptidylproline (omega=0)</text>
        <dbReference type="Rhea" id="RHEA:16237"/>
        <dbReference type="Rhea" id="RHEA-COMP:10747"/>
        <dbReference type="Rhea" id="RHEA-COMP:10748"/>
        <dbReference type="ChEBI" id="CHEBI:83833"/>
        <dbReference type="ChEBI" id="CHEBI:83834"/>
        <dbReference type="EC" id="5.2.1.8"/>
    </reaction>
</comment>
<dbReference type="AlphaFoldDB" id="A0A154V4C7"/>
<evidence type="ECO:0000256" key="6">
    <source>
        <dbReference type="PROSITE-ProRule" id="PRU00277"/>
    </source>
</evidence>
<evidence type="ECO:0000259" key="9">
    <source>
        <dbReference type="PROSITE" id="PS50059"/>
    </source>
</evidence>
<accession>A0A154V4C7</accession>
<keyword evidence="5 6" id="KW-0413">Isomerase</keyword>
<feature type="domain" description="PPIase FKBP-type" evidence="9">
    <location>
        <begin position="247"/>
        <end position="335"/>
    </location>
</feature>
<dbReference type="OrthoDB" id="25996at2"/>
<feature type="region of interest" description="Disordered" evidence="7">
    <location>
        <begin position="28"/>
        <end position="47"/>
    </location>
</feature>
<dbReference type="Proteomes" id="UP000076218">
    <property type="component" value="Unassembled WGS sequence"/>
</dbReference>
<dbReference type="GO" id="GO:0003755">
    <property type="term" value="F:peptidyl-prolyl cis-trans isomerase activity"/>
    <property type="evidence" value="ECO:0007669"/>
    <property type="project" value="UniProtKB-KW"/>
</dbReference>
<comment type="similarity">
    <text evidence="2">Belongs to the FKBP-type PPIase family.</text>
</comment>
<evidence type="ECO:0000313" key="10">
    <source>
        <dbReference type="EMBL" id="KZC96167.1"/>
    </source>
</evidence>
<evidence type="ECO:0000256" key="1">
    <source>
        <dbReference type="ARBA" id="ARBA00000971"/>
    </source>
</evidence>
<name>A0A154V4C7_9MICO</name>